<evidence type="ECO:0000259" key="2">
    <source>
        <dbReference type="Pfam" id="PF13649"/>
    </source>
</evidence>
<sequence length="243" mass="26971">MDVDADQGITHDRPGWLLDEVGSAGRENLDVDHVQRYDVKEDAAAASEVALLRGWGLDEDSHVVELGPGTGQFTLAVAPTCARVVAVDVSSVMLEVLRTKLARARVRNVDVAQAGFLTYEHHGRPADLVYSRYALHHLPDFWKAVALTRARHLLRPGGILRLWDVVYSFDPCEAQERLEAWCATGHGEGGDGWSRAELEEHVRDEHSTFSWLLEPMIERAGFAIEDATYSPDGMLATYVARAR</sequence>
<protein>
    <submittedName>
        <fullName evidence="3">Ubiquinone/menaquinone biosynthesis C-methylase UbiE</fullName>
    </submittedName>
</protein>
<dbReference type="EMBL" id="JADBEM010000001">
    <property type="protein sequence ID" value="MBE1606090.1"/>
    <property type="molecule type" value="Genomic_DNA"/>
</dbReference>
<dbReference type="Pfam" id="PF13649">
    <property type="entry name" value="Methyltransf_25"/>
    <property type="match status" value="1"/>
</dbReference>
<dbReference type="PANTHER" id="PTHR43861">
    <property type="entry name" value="TRANS-ACONITATE 2-METHYLTRANSFERASE-RELATED"/>
    <property type="match status" value="1"/>
</dbReference>
<feature type="domain" description="Methyltransferase" evidence="2">
    <location>
        <begin position="63"/>
        <end position="158"/>
    </location>
</feature>
<evidence type="ECO:0000313" key="3">
    <source>
        <dbReference type="EMBL" id="MBE1606090.1"/>
    </source>
</evidence>
<dbReference type="InterPro" id="IPR041698">
    <property type="entry name" value="Methyltransf_25"/>
</dbReference>
<proteinExistence type="predicted"/>
<evidence type="ECO:0000313" key="4">
    <source>
        <dbReference type="Proteomes" id="UP000638648"/>
    </source>
</evidence>
<dbReference type="SUPFAM" id="SSF53335">
    <property type="entry name" value="S-adenosyl-L-methionine-dependent methyltransferases"/>
    <property type="match status" value="1"/>
</dbReference>
<dbReference type="RefSeq" id="WP_202896340.1">
    <property type="nucleotide sequence ID" value="NZ_BAABJL010000025.1"/>
</dbReference>
<keyword evidence="4" id="KW-1185">Reference proteome</keyword>
<dbReference type="GO" id="GO:0016740">
    <property type="term" value="F:transferase activity"/>
    <property type="evidence" value="ECO:0007669"/>
    <property type="project" value="UniProtKB-KW"/>
</dbReference>
<evidence type="ECO:0000256" key="1">
    <source>
        <dbReference type="ARBA" id="ARBA00022679"/>
    </source>
</evidence>
<organism evidence="3 4">
    <name type="scientific">Actinopolymorpha pittospori</name>
    <dbReference type="NCBI Taxonomy" id="648752"/>
    <lineage>
        <taxon>Bacteria</taxon>
        <taxon>Bacillati</taxon>
        <taxon>Actinomycetota</taxon>
        <taxon>Actinomycetes</taxon>
        <taxon>Propionibacteriales</taxon>
        <taxon>Actinopolymorphaceae</taxon>
        <taxon>Actinopolymorpha</taxon>
    </lineage>
</organism>
<dbReference type="Gene3D" id="3.40.50.150">
    <property type="entry name" value="Vaccinia Virus protein VP39"/>
    <property type="match status" value="1"/>
</dbReference>
<dbReference type="InterPro" id="IPR029063">
    <property type="entry name" value="SAM-dependent_MTases_sf"/>
</dbReference>
<dbReference type="CDD" id="cd02440">
    <property type="entry name" value="AdoMet_MTases"/>
    <property type="match status" value="1"/>
</dbReference>
<reference evidence="3" key="1">
    <citation type="submission" date="2020-10" db="EMBL/GenBank/DDBJ databases">
        <title>Sequencing the genomes of 1000 actinobacteria strains.</title>
        <authorList>
            <person name="Klenk H.-P."/>
        </authorList>
    </citation>
    <scope>NUCLEOTIDE SEQUENCE</scope>
    <source>
        <strain evidence="3">DSM 45354</strain>
    </source>
</reference>
<keyword evidence="3" id="KW-0830">Ubiquinone</keyword>
<dbReference type="Proteomes" id="UP000638648">
    <property type="component" value="Unassembled WGS sequence"/>
</dbReference>
<dbReference type="AlphaFoldDB" id="A0A927RBH9"/>
<accession>A0A927RBH9</accession>
<gene>
    <name evidence="3" type="ORF">HEB94_002938</name>
</gene>
<keyword evidence="1" id="KW-0808">Transferase</keyword>
<comment type="caution">
    <text evidence="3">The sequence shown here is derived from an EMBL/GenBank/DDBJ whole genome shotgun (WGS) entry which is preliminary data.</text>
</comment>
<name>A0A927RBH9_9ACTN</name>